<feature type="region of interest" description="Disordered" evidence="1">
    <location>
        <begin position="103"/>
        <end position="134"/>
    </location>
</feature>
<dbReference type="AlphaFoldDB" id="B8C4Y8"/>
<dbReference type="KEGG" id="tps:THAPSDRAFT_5891"/>
<gene>
    <name evidence="2" type="ORF">THAPSDRAFT_5891</name>
</gene>
<dbReference type="Proteomes" id="UP000001449">
    <property type="component" value="Chromosome 6"/>
</dbReference>
<dbReference type="HOGENOM" id="CLU_540275_0_0_1"/>
<name>B8C4Y8_THAPS</name>
<evidence type="ECO:0000313" key="3">
    <source>
        <dbReference type="Proteomes" id="UP000001449"/>
    </source>
</evidence>
<sequence>MEASIKERTTYDNGLIYRDELASSPSSASRRSIFQTFWKKTASSGSMRDDDNGSNSSEVSQGREARQRSPQSTKLEPSYLGIYSFAPPSPTITSKFRPNIGTLPPLSPLSSTDSLLTPSPTTKPKSILRRHHSHHERRILSVESRPEIMSCGNRTRSENACFAMDRMDEQHQSVSELPFAPILYKEEASEDELASISSRDSRQHSCVHFDPTITFREVVSHTNSESNWFNDNELGTFMAEAVNLCHSSAINAIKTYSLPAVAKAHAKACEKGIKDPILSTSSPSRALFSDPILHATDEDAIIHDGSKRFFKLLSKEVRRALIVDNSRTTLKLLQRHVLTMFPHVQVDMALSVEDALKLVHLELDDSTLDHRHSLGYDIVIAEEHLQQGPTEECNSDHTIEKTNDGMHASNFLTGSELLRHINDVESRCINCQLASDTNHEGMPRKCLKIGTSVNLSEDCESLRRGGADLMWPKPSPVPSSCLRNQLLNTLLAKRGKSVFVCGCYR</sequence>
<evidence type="ECO:0000256" key="1">
    <source>
        <dbReference type="SAM" id="MobiDB-lite"/>
    </source>
</evidence>
<dbReference type="OMA" id="YDERDIC"/>
<reference evidence="2 3" key="2">
    <citation type="journal article" date="2008" name="Nature">
        <title>The Phaeodactylum genome reveals the evolutionary history of diatom genomes.</title>
        <authorList>
            <person name="Bowler C."/>
            <person name="Allen A.E."/>
            <person name="Badger J.H."/>
            <person name="Grimwood J."/>
            <person name="Jabbari K."/>
            <person name="Kuo A."/>
            <person name="Maheswari U."/>
            <person name="Martens C."/>
            <person name="Maumus F."/>
            <person name="Otillar R.P."/>
            <person name="Rayko E."/>
            <person name="Salamov A."/>
            <person name="Vandepoele K."/>
            <person name="Beszteri B."/>
            <person name="Gruber A."/>
            <person name="Heijde M."/>
            <person name="Katinka M."/>
            <person name="Mock T."/>
            <person name="Valentin K."/>
            <person name="Verret F."/>
            <person name="Berges J.A."/>
            <person name="Brownlee C."/>
            <person name="Cadoret J.P."/>
            <person name="Chiovitti A."/>
            <person name="Choi C.J."/>
            <person name="Coesel S."/>
            <person name="De Martino A."/>
            <person name="Detter J.C."/>
            <person name="Durkin C."/>
            <person name="Falciatore A."/>
            <person name="Fournet J."/>
            <person name="Haruta M."/>
            <person name="Huysman M.J."/>
            <person name="Jenkins B.D."/>
            <person name="Jiroutova K."/>
            <person name="Jorgensen R.E."/>
            <person name="Joubert Y."/>
            <person name="Kaplan A."/>
            <person name="Kroger N."/>
            <person name="Kroth P.G."/>
            <person name="La Roche J."/>
            <person name="Lindquist E."/>
            <person name="Lommer M."/>
            <person name="Martin-Jezequel V."/>
            <person name="Lopez P.J."/>
            <person name="Lucas S."/>
            <person name="Mangogna M."/>
            <person name="McGinnis K."/>
            <person name="Medlin L.K."/>
            <person name="Montsant A."/>
            <person name="Oudot-Le Secq M.P."/>
            <person name="Napoli C."/>
            <person name="Obornik M."/>
            <person name="Parker M.S."/>
            <person name="Petit J.L."/>
            <person name="Porcel B.M."/>
            <person name="Poulsen N."/>
            <person name="Robison M."/>
            <person name="Rychlewski L."/>
            <person name="Rynearson T.A."/>
            <person name="Schmutz J."/>
            <person name="Shapiro H."/>
            <person name="Siaut M."/>
            <person name="Stanley M."/>
            <person name="Sussman M.R."/>
            <person name="Taylor A.R."/>
            <person name="Vardi A."/>
            <person name="von Dassow P."/>
            <person name="Vyverman W."/>
            <person name="Willis A."/>
            <person name="Wyrwicz L.S."/>
            <person name="Rokhsar D.S."/>
            <person name="Weissenbach J."/>
            <person name="Armbrust E.V."/>
            <person name="Green B.R."/>
            <person name="Van de Peer Y."/>
            <person name="Grigoriev I.V."/>
        </authorList>
    </citation>
    <scope>NUCLEOTIDE SEQUENCE [LARGE SCALE GENOMIC DNA]</scope>
    <source>
        <strain evidence="2 3">CCMP1335</strain>
    </source>
</reference>
<keyword evidence="3" id="KW-1185">Reference proteome</keyword>
<dbReference type="EMBL" id="CM000643">
    <property type="protein sequence ID" value="EED91416.1"/>
    <property type="molecule type" value="Genomic_DNA"/>
</dbReference>
<dbReference type="GeneID" id="7442333"/>
<organism evidence="2 3">
    <name type="scientific">Thalassiosira pseudonana</name>
    <name type="common">Marine diatom</name>
    <name type="synonym">Cyclotella nana</name>
    <dbReference type="NCBI Taxonomy" id="35128"/>
    <lineage>
        <taxon>Eukaryota</taxon>
        <taxon>Sar</taxon>
        <taxon>Stramenopiles</taxon>
        <taxon>Ochrophyta</taxon>
        <taxon>Bacillariophyta</taxon>
        <taxon>Coscinodiscophyceae</taxon>
        <taxon>Thalassiosirophycidae</taxon>
        <taxon>Thalassiosirales</taxon>
        <taxon>Thalassiosiraceae</taxon>
        <taxon>Thalassiosira</taxon>
    </lineage>
</organism>
<dbReference type="PaxDb" id="35128-Thaps5891"/>
<evidence type="ECO:0000313" key="2">
    <source>
        <dbReference type="EMBL" id="EED91416.1"/>
    </source>
</evidence>
<reference evidence="2 3" key="1">
    <citation type="journal article" date="2004" name="Science">
        <title>The genome of the diatom Thalassiosira pseudonana: ecology, evolution, and metabolism.</title>
        <authorList>
            <person name="Armbrust E.V."/>
            <person name="Berges J.A."/>
            <person name="Bowler C."/>
            <person name="Green B.R."/>
            <person name="Martinez D."/>
            <person name="Putnam N.H."/>
            <person name="Zhou S."/>
            <person name="Allen A.E."/>
            <person name="Apt K.E."/>
            <person name="Bechner M."/>
            <person name="Brzezinski M.A."/>
            <person name="Chaal B.K."/>
            <person name="Chiovitti A."/>
            <person name="Davis A.K."/>
            <person name="Demarest M.S."/>
            <person name="Detter J.C."/>
            <person name="Glavina T."/>
            <person name="Goodstein D."/>
            <person name="Hadi M.Z."/>
            <person name="Hellsten U."/>
            <person name="Hildebrand M."/>
            <person name="Jenkins B.D."/>
            <person name="Jurka J."/>
            <person name="Kapitonov V.V."/>
            <person name="Kroger N."/>
            <person name="Lau W.W."/>
            <person name="Lane T.W."/>
            <person name="Larimer F.W."/>
            <person name="Lippmeier J.C."/>
            <person name="Lucas S."/>
            <person name="Medina M."/>
            <person name="Montsant A."/>
            <person name="Obornik M."/>
            <person name="Parker M.S."/>
            <person name="Palenik B."/>
            <person name="Pazour G.J."/>
            <person name="Richardson P.M."/>
            <person name="Rynearson T.A."/>
            <person name="Saito M.A."/>
            <person name="Schwartz D.C."/>
            <person name="Thamatrakoln K."/>
            <person name="Valentin K."/>
            <person name="Vardi A."/>
            <person name="Wilkerson F.P."/>
            <person name="Rokhsar D.S."/>
        </authorList>
    </citation>
    <scope>NUCLEOTIDE SEQUENCE [LARGE SCALE GENOMIC DNA]</scope>
    <source>
        <strain evidence="2 3">CCMP1335</strain>
    </source>
</reference>
<dbReference type="RefSeq" id="XP_002291309.1">
    <property type="nucleotide sequence ID" value="XM_002291273.1"/>
</dbReference>
<proteinExistence type="predicted"/>
<feature type="compositionally biased region" description="Low complexity" evidence="1">
    <location>
        <begin position="103"/>
        <end position="122"/>
    </location>
</feature>
<protein>
    <submittedName>
        <fullName evidence="2">Uncharacterized protein</fullName>
    </submittedName>
</protein>
<dbReference type="InParanoid" id="B8C4Y8"/>
<feature type="region of interest" description="Disordered" evidence="1">
    <location>
        <begin position="41"/>
        <end position="76"/>
    </location>
</feature>
<accession>B8C4Y8</accession>
<dbReference type="eggNOG" id="ENOG502R6B3">
    <property type="taxonomic scope" value="Eukaryota"/>
</dbReference>